<dbReference type="RefSeq" id="XP_027619537.1">
    <property type="nucleotide sequence ID" value="XM_027763736.1"/>
</dbReference>
<protein>
    <recommendedName>
        <fullName evidence="4">ATP-NAD kinase</fullName>
    </recommendedName>
</protein>
<evidence type="ECO:0000256" key="1">
    <source>
        <dbReference type="ARBA" id="ARBA00010995"/>
    </source>
</evidence>
<dbReference type="GO" id="GO:0003951">
    <property type="term" value="F:NAD+ kinase activity"/>
    <property type="evidence" value="ECO:0007669"/>
    <property type="project" value="InterPro"/>
</dbReference>
<dbReference type="InParanoid" id="A0A401H2H7"/>
<dbReference type="GeneID" id="38785541"/>
<dbReference type="PANTHER" id="PTHR20275:SF0">
    <property type="entry name" value="NAD KINASE"/>
    <property type="match status" value="1"/>
</dbReference>
<proteinExistence type="inferred from homology"/>
<dbReference type="Gene3D" id="3.40.50.10330">
    <property type="entry name" value="Probable inorganic polyphosphate/atp-NAD kinase, domain 1"/>
    <property type="match status" value="1"/>
</dbReference>
<accession>A0A401H2H7</accession>
<gene>
    <name evidence="2" type="ORF">SCP_1400290</name>
</gene>
<sequence>MDGANYASDLSTPAERLEPSHTHNEILVDASAIACSPRPWSRQPRTRMIRGCARHVLVLVNLKDSTNVANAKKVLSWLYSTSAPTDTTVYIPEGLLQCESFGDHHGWVPDQVHIPSIKSDSSIHVDWPHPIDLVVVLGGDGSLLAAAQLFSGEVPPILTFRLGSLNYMANFDFGDMATVLKWAMGDQD</sequence>
<evidence type="ECO:0000313" key="2">
    <source>
        <dbReference type="EMBL" id="GBE88624.1"/>
    </source>
</evidence>
<dbReference type="PANTHER" id="PTHR20275">
    <property type="entry name" value="NAD KINASE"/>
    <property type="match status" value="1"/>
</dbReference>
<comment type="similarity">
    <text evidence="1">Belongs to the NAD kinase family.</text>
</comment>
<organism evidence="2 3">
    <name type="scientific">Sparassis crispa</name>
    <dbReference type="NCBI Taxonomy" id="139825"/>
    <lineage>
        <taxon>Eukaryota</taxon>
        <taxon>Fungi</taxon>
        <taxon>Dikarya</taxon>
        <taxon>Basidiomycota</taxon>
        <taxon>Agaricomycotina</taxon>
        <taxon>Agaricomycetes</taxon>
        <taxon>Polyporales</taxon>
        <taxon>Sparassidaceae</taxon>
        <taxon>Sparassis</taxon>
    </lineage>
</organism>
<reference evidence="2 3" key="1">
    <citation type="journal article" date="2018" name="Sci. Rep.">
        <title>Genome sequence of the cauliflower mushroom Sparassis crispa (Hanabiratake) and its association with beneficial usage.</title>
        <authorList>
            <person name="Kiyama R."/>
            <person name="Furutani Y."/>
            <person name="Kawaguchi K."/>
            <person name="Nakanishi T."/>
        </authorList>
    </citation>
    <scope>NUCLEOTIDE SEQUENCE [LARGE SCALE GENOMIC DNA]</scope>
</reference>
<dbReference type="InterPro" id="IPR017438">
    <property type="entry name" value="ATP-NAD_kinase_N"/>
</dbReference>
<dbReference type="InterPro" id="IPR016064">
    <property type="entry name" value="NAD/diacylglycerol_kinase_sf"/>
</dbReference>
<evidence type="ECO:0000313" key="3">
    <source>
        <dbReference type="Proteomes" id="UP000287166"/>
    </source>
</evidence>
<dbReference type="InterPro" id="IPR002504">
    <property type="entry name" value="NADK"/>
</dbReference>
<dbReference type="Pfam" id="PF01513">
    <property type="entry name" value="NAD_kinase"/>
    <property type="match status" value="1"/>
</dbReference>
<dbReference type="SUPFAM" id="SSF111331">
    <property type="entry name" value="NAD kinase/diacylglycerol kinase-like"/>
    <property type="match status" value="1"/>
</dbReference>
<dbReference type="AlphaFoldDB" id="A0A401H2H7"/>
<dbReference type="STRING" id="139825.A0A401H2H7"/>
<name>A0A401H2H7_9APHY</name>
<dbReference type="GO" id="GO:0006741">
    <property type="term" value="P:NADP+ biosynthetic process"/>
    <property type="evidence" value="ECO:0007669"/>
    <property type="project" value="InterPro"/>
</dbReference>
<dbReference type="Proteomes" id="UP000287166">
    <property type="component" value="Unassembled WGS sequence"/>
</dbReference>
<keyword evidence="3" id="KW-1185">Reference proteome</keyword>
<comment type="caution">
    <text evidence="2">The sequence shown here is derived from an EMBL/GenBank/DDBJ whole genome shotgun (WGS) entry which is preliminary data.</text>
</comment>
<evidence type="ECO:0008006" key="4">
    <source>
        <dbReference type="Google" id="ProtNLM"/>
    </source>
</evidence>
<dbReference type="EMBL" id="BFAD01000014">
    <property type="protein sequence ID" value="GBE88624.1"/>
    <property type="molecule type" value="Genomic_DNA"/>
</dbReference>